<dbReference type="EMBL" id="JAPNOA010000059">
    <property type="protein sequence ID" value="MCY0967473.1"/>
    <property type="molecule type" value="Genomic_DNA"/>
</dbReference>
<evidence type="ECO:0000313" key="4">
    <source>
        <dbReference type="Proteomes" id="UP001150830"/>
    </source>
</evidence>
<sequence length="351" mass="38600">MRFKHLLVALGLSVAGMTSAINVNAAEPEFTFKLHHFLPPMSMAHQKFLEPWAKKVMEESNGRIKIDVFPAMQLGGTPPQLFDQARTGVADITWTVGGYTPGRFPKAGVFELPFMPASAEVTSMAIEEYAEQEMQDELSEVKILAVHTHAPGSLHSREKEIRTAKDVEGLKLRAPNKAMAEAFTMLGASPVFMPVTQMPSALSKGVLDVAVLPYEVVKPMKVHQLAGKNTEIVGDRGLYAQFFLFSMNKDAYNKLPADLKKVIDDNSGMELAQHIGQLFDEAEQVGKDAAIAEKNSFYTLTPEETANWKKLMQPVTDSWISDITADGANGQALYDKANGLIAKYQKVVEAK</sequence>
<comment type="caution">
    <text evidence="3">The sequence shown here is derived from an EMBL/GenBank/DDBJ whole genome shotgun (WGS) entry which is preliminary data.</text>
</comment>
<protein>
    <submittedName>
        <fullName evidence="3">TRAP transporter substrate-binding protein</fullName>
    </submittedName>
</protein>
<dbReference type="InterPro" id="IPR018389">
    <property type="entry name" value="DctP_fam"/>
</dbReference>
<dbReference type="RefSeq" id="WP_283175670.1">
    <property type="nucleotide sequence ID" value="NZ_JAPNOA010000059.1"/>
</dbReference>
<proteinExistence type="predicted"/>
<dbReference type="CDD" id="cd13665">
    <property type="entry name" value="PBP2_TRAP_Dctp3_4"/>
    <property type="match status" value="1"/>
</dbReference>
<feature type="chain" id="PRO_5040799471" evidence="2">
    <location>
        <begin position="26"/>
        <end position="351"/>
    </location>
</feature>
<dbReference type="GO" id="GO:0055085">
    <property type="term" value="P:transmembrane transport"/>
    <property type="evidence" value="ECO:0007669"/>
    <property type="project" value="InterPro"/>
</dbReference>
<dbReference type="Proteomes" id="UP001150830">
    <property type="component" value="Unassembled WGS sequence"/>
</dbReference>
<reference evidence="3" key="1">
    <citation type="submission" date="2022-11" db="EMBL/GenBank/DDBJ databases">
        <title>Parathalassolutuus dongxingensis gen. nov., sp. nov., a novel member of family Oceanospirillaceae isolated from a coastal shrimp pond in Guangxi, China.</title>
        <authorList>
            <person name="Chen H."/>
        </authorList>
    </citation>
    <scope>NUCLEOTIDE SEQUENCE</scope>
    <source>
        <strain evidence="3">G-43</strain>
    </source>
</reference>
<evidence type="ECO:0000256" key="2">
    <source>
        <dbReference type="SAM" id="SignalP"/>
    </source>
</evidence>
<dbReference type="Pfam" id="PF03480">
    <property type="entry name" value="DctP"/>
    <property type="match status" value="1"/>
</dbReference>
<name>A0A9X3EH44_9GAMM</name>
<evidence type="ECO:0000313" key="3">
    <source>
        <dbReference type="EMBL" id="MCY0967473.1"/>
    </source>
</evidence>
<evidence type="ECO:0000256" key="1">
    <source>
        <dbReference type="ARBA" id="ARBA00022729"/>
    </source>
</evidence>
<keyword evidence="4" id="KW-1185">Reference proteome</keyword>
<keyword evidence="1 2" id="KW-0732">Signal</keyword>
<dbReference type="AlphaFoldDB" id="A0A9X3EH44"/>
<accession>A0A9X3EH44</accession>
<gene>
    <name evidence="3" type="ORF">OUO13_20010</name>
</gene>
<dbReference type="Gene3D" id="3.40.190.170">
    <property type="entry name" value="Bacterial extracellular solute-binding protein, family 7"/>
    <property type="match status" value="1"/>
</dbReference>
<feature type="signal peptide" evidence="2">
    <location>
        <begin position="1"/>
        <end position="25"/>
    </location>
</feature>
<organism evidence="3 4">
    <name type="scientific">Parathalassolituus penaei</name>
    <dbReference type="NCBI Taxonomy" id="2997323"/>
    <lineage>
        <taxon>Bacteria</taxon>
        <taxon>Pseudomonadati</taxon>
        <taxon>Pseudomonadota</taxon>
        <taxon>Gammaproteobacteria</taxon>
        <taxon>Oceanospirillales</taxon>
        <taxon>Oceanospirillaceae</taxon>
        <taxon>Parathalassolituus</taxon>
    </lineage>
</organism>
<dbReference type="NCBIfam" id="NF037995">
    <property type="entry name" value="TRAP_S1"/>
    <property type="match status" value="1"/>
</dbReference>
<dbReference type="PANTHER" id="PTHR33376">
    <property type="match status" value="1"/>
</dbReference>
<dbReference type="PANTHER" id="PTHR33376:SF15">
    <property type="entry name" value="BLL6794 PROTEIN"/>
    <property type="match status" value="1"/>
</dbReference>
<dbReference type="InterPro" id="IPR038404">
    <property type="entry name" value="TRAP_DctP_sf"/>
</dbReference>